<dbReference type="AlphaFoldDB" id="A0A0L8IBF3"/>
<evidence type="ECO:0000259" key="3">
    <source>
        <dbReference type="Pfam" id="PF22921"/>
    </source>
</evidence>
<feature type="transmembrane region" description="Helical" evidence="1">
    <location>
        <begin position="12"/>
        <end position="29"/>
    </location>
</feature>
<keyword evidence="1" id="KW-1133">Transmembrane helix</keyword>
<dbReference type="Pfam" id="PF22921">
    <property type="entry name" value="FKRP_N"/>
    <property type="match status" value="1"/>
</dbReference>
<sequence length="504" mass="58113">MRAICLLTRCQILLFIGLLVNIIILLYLLKVQNDLQYGRPQVQYKNKVEKVQYAEFTDSVTLIIREFEDFENYVVATLKGILGIIPDLQVLVFTDHQPYPPLLLNEVPNARLVVLHPSAEQSWSSSLPHTYIKTPFLLIIPDAVKLVDPHSLLSAFNYLKQHSYLSSVALVTGRDHSSCLNLHVDLRRWTLTYENTGLFQECDAVSGEHAILTRSDKFLEFPFSFLQPMTTGFYIQAALRDWKSIIFKDSVFVGNPNLFSDPHKKWKHKKQVAVRLKNLYKQLRIKKVVLPGDGHVMWYGCTKETTRCFGTVVNDMPEYIYEGKWTPPCCLEAVRTTSRHVFQILEDCKVRYWLEGGSLLGAARSGDIIPWDYDVDIGIYKEDIGKCQPLVECEKEKFVDPEGFLWEKATEGDFFRVQYSSSNHMHVDIFPFYSKNSTMTKDTWIPGHRQDTEFPEKYLNPLTKVPFAGSMASAPNNVREFLEFKFGEGVIENPRYPNSNRVIR</sequence>
<accession>A0A0L8IBF3</accession>
<dbReference type="STRING" id="37653.A0A0L8IBF3"/>
<evidence type="ECO:0000313" key="4">
    <source>
        <dbReference type="EMBL" id="KOF98821.1"/>
    </source>
</evidence>
<feature type="domain" description="LicD/FKTN/FKRP nucleotidyltransferase" evidence="2">
    <location>
        <begin position="349"/>
        <end position="386"/>
    </location>
</feature>
<dbReference type="OMA" id="KEWTATY"/>
<dbReference type="EMBL" id="KQ416074">
    <property type="protein sequence ID" value="KOF98821.1"/>
    <property type="molecule type" value="Genomic_DNA"/>
</dbReference>
<feature type="domain" description="FKRP stem" evidence="3">
    <location>
        <begin position="50"/>
        <end position="290"/>
    </location>
</feature>
<keyword evidence="1" id="KW-0472">Membrane</keyword>
<dbReference type="PANTHER" id="PTHR13627:SF31">
    <property type="entry name" value="RIBITOL 5-PHOSPHATE TRANSFERASE FKRP"/>
    <property type="match status" value="1"/>
</dbReference>
<dbReference type="Pfam" id="PF04991">
    <property type="entry name" value="LicD"/>
    <property type="match status" value="1"/>
</dbReference>
<dbReference type="GO" id="GO:0035269">
    <property type="term" value="P:protein O-linked glycosylation via mannose"/>
    <property type="evidence" value="ECO:0007669"/>
    <property type="project" value="TreeGrafter"/>
</dbReference>
<dbReference type="InterPro" id="IPR055105">
    <property type="entry name" value="FKRP_N"/>
</dbReference>
<dbReference type="InterPro" id="IPR052613">
    <property type="entry name" value="LicD_transferase"/>
</dbReference>
<gene>
    <name evidence="4" type="ORF">OCBIM_22022739mg</name>
</gene>
<proteinExistence type="predicted"/>
<protein>
    <recommendedName>
        <fullName evidence="5">Ribitol-5-phosphate transferase</fullName>
    </recommendedName>
</protein>
<dbReference type="InterPro" id="IPR007074">
    <property type="entry name" value="LicD/FKTN/FKRP_NTP_transf"/>
</dbReference>
<dbReference type="GO" id="GO:0005794">
    <property type="term" value="C:Golgi apparatus"/>
    <property type="evidence" value="ECO:0007669"/>
    <property type="project" value="TreeGrafter"/>
</dbReference>
<dbReference type="KEGG" id="obi:106875844"/>
<evidence type="ECO:0000256" key="1">
    <source>
        <dbReference type="SAM" id="Phobius"/>
    </source>
</evidence>
<keyword evidence="1" id="KW-0812">Transmembrane</keyword>
<evidence type="ECO:0000259" key="2">
    <source>
        <dbReference type="Pfam" id="PF04991"/>
    </source>
</evidence>
<name>A0A0L8IBF3_OCTBM</name>
<reference evidence="4" key="1">
    <citation type="submission" date="2015-07" db="EMBL/GenBank/DDBJ databases">
        <title>MeaNS - Measles Nucleotide Surveillance Program.</title>
        <authorList>
            <person name="Tran T."/>
            <person name="Druce J."/>
        </authorList>
    </citation>
    <scope>NUCLEOTIDE SEQUENCE</scope>
    <source>
        <strain evidence="4">UCB-OBI-ISO-001</strain>
        <tissue evidence="4">Gonad</tissue>
    </source>
</reference>
<evidence type="ECO:0008006" key="5">
    <source>
        <dbReference type="Google" id="ProtNLM"/>
    </source>
</evidence>
<organism evidence="4">
    <name type="scientific">Octopus bimaculoides</name>
    <name type="common">California two-spotted octopus</name>
    <dbReference type="NCBI Taxonomy" id="37653"/>
    <lineage>
        <taxon>Eukaryota</taxon>
        <taxon>Metazoa</taxon>
        <taxon>Spiralia</taxon>
        <taxon>Lophotrochozoa</taxon>
        <taxon>Mollusca</taxon>
        <taxon>Cephalopoda</taxon>
        <taxon>Coleoidea</taxon>
        <taxon>Octopodiformes</taxon>
        <taxon>Octopoda</taxon>
        <taxon>Incirrata</taxon>
        <taxon>Octopodidae</taxon>
        <taxon>Octopus</taxon>
    </lineage>
</organism>
<dbReference type="OrthoDB" id="444255at2759"/>
<dbReference type="PANTHER" id="PTHR13627">
    <property type="entry name" value="FUKUTIN RELATED PROTEIN"/>
    <property type="match status" value="1"/>
</dbReference>